<sequence>MHILKSVKKIPGGLMVCPLLLGALFNTVCPQALEIGGFTTSLFKTGAMSILALFCLCNGAQINIRQAGKPLTKGIVLTATKFIIGAVLGIIVSKFIGPKGIIGITPLAIVATMTNSNGGLFAALAGEYGDSTDVGAISILSLNDGPFFTMLAFGVTGLANVPIIALFAALIPILLGFILGNLDEDIREFLAPGTTLLIPFFAFPLGAALNFNQIITAGLPGVVLGLGVTIITGMGGYFVMKLIRAEHPAVGAATGTTAGNAAGTPEALAAIDPTLATIAAVSTVQVAAAIIVTAICCPMLVSYLDKREKKKKSIFKTNKNIEVN</sequence>
<keyword evidence="8 9" id="KW-0472">Membrane</keyword>
<feature type="transmembrane region" description="Helical" evidence="9">
    <location>
        <begin position="76"/>
        <end position="96"/>
    </location>
</feature>
<evidence type="ECO:0000256" key="8">
    <source>
        <dbReference type="ARBA" id="ARBA00023136"/>
    </source>
</evidence>
<organism evidence="12">
    <name type="scientific">Clostridioides difficile</name>
    <name type="common">Peptoclostridium difficile</name>
    <dbReference type="NCBI Taxonomy" id="1496"/>
    <lineage>
        <taxon>Bacteria</taxon>
        <taxon>Bacillati</taxon>
        <taxon>Bacillota</taxon>
        <taxon>Clostridia</taxon>
        <taxon>Peptostreptococcales</taxon>
        <taxon>Peptostreptococcaceae</taxon>
        <taxon>Clostridioides</taxon>
    </lineage>
</organism>
<gene>
    <name evidence="12" type="primary">kdgT</name>
    <name evidence="12" type="ORF">BN1095_20110</name>
    <name evidence="10" type="ORF">BN1096_700092</name>
    <name evidence="11" type="ORF">BN1097_710093</name>
</gene>
<feature type="transmembrane region" description="Helical" evidence="9">
    <location>
        <begin position="147"/>
        <end position="177"/>
    </location>
</feature>
<evidence type="ECO:0000256" key="7">
    <source>
        <dbReference type="ARBA" id="ARBA00022989"/>
    </source>
</evidence>
<evidence type="ECO:0000313" key="11">
    <source>
        <dbReference type="EMBL" id="CDS89267.1"/>
    </source>
</evidence>
<comment type="similarity">
    <text evidence="1">Belongs to the KdgT transporter family.</text>
</comment>
<keyword evidence="6" id="KW-0769">Symport</keyword>
<keyword evidence="5 9" id="KW-0812">Transmembrane</keyword>
<dbReference type="GO" id="GO:0015649">
    <property type="term" value="F:2-keto-3-deoxygluconate:proton symporter activity"/>
    <property type="evidence" value="ECO:0007669"/>
    <property type="project" value="InterPro"/>
</dbReference>
<keyword evidence="4" id="KW-0762">Sugar transport</keyword>
<dbReference type="PATRIC" id="fig|1496.854.peg.1493"/>
<dbReference type="AlphaFoldDB" id="A0A069ARF2"/>
<dbReference type="InterPro" id="IPR004684">
    <property type="entry name" value="2keto-3dGluconate_permease"/>
</dbReference>
<evidence type="ECO:0000256" key="4">
    <source>
        <dbReference type="ARBA" id="ARBA00022597"/>
    </source>
</evidence>
<evidence type="ECO:0000313" key="12">
    <source>
        <dbReference type="EMBL" id="CDS94941.1"/>
    </source>
</evidence>
<feature type="transmembrane region" description="Helical" evidence="9">
    <location>
        <begin position="189"/>
        <end position="209"/>
    </location>
</feature>
<dbReference type="RefSeq" id="WP_016728959.1">
    <property type="nucleotide sequence ID" value="NZ_BAABSG010000003.1"/>
</dbReference>
<dbReference type="EMBL" id="LK932849">
    <property type="protein sequence ID" value="CDS94941.1"/>
    <property type="molecule type" value="Genomic_DNA"/>
</dbReference>
<evidence type="ECO:0000256" key="3">
    <source>
        <dbReference type="ARBA" id="ARBA00022475"/>
    </source>
</evidence>
<dbReference type="Pfam" id="PF03812">
    <property type="entry name" value="KdgT"/>
    <property type="match status" value="1"/>
</dbReference>
<evidence type="ECO:0000313" key="10">
    <source>
        <dbReference type="EMBL" id="CDS88661.1"/>
    </source>
</evidence>
<evidence type="ECO:0000256" key="2">
    <source>
        <dbReference type="ARBA" id="ARBA00022448"/>
    </source>
</evidence>
<dbReference type="EMBL" id="LK932411">
    <property type="protein sequence ID" value="CDS89267.1"/>
    <property type="molecule type" value="Genomic_DNA"/>
</dbReference>
<reference evidence="12" key="1">
    <citation type="submission" date="2014-07" db="EMBL/GenBank/DDBJ databases">
        <authorList>
            <person name="Monot Marc"/>
        </authorList>
    </citation>
    <scope>NUCLEOTIDE SEQUENCE</scope>
    <source>
        <strain evidence="12">7032989</strain>
        <strain evidence="11">7032994</strain>
    </source>
</reference>
<evidence type="ECO:0000256" key="1">
    <source>
        <dbReference type="ARBA" id="ARBA00006430"/>
    </source>
</evidence>
<dbReference type="EMBL" id="LK932525">
    <property type="protein sequence ID" value="CDS88661.1"/>
    <property type="molecule type" value="Genomic_DNA"/>
</dbReference>
<keyword evidence="2" id="KW-0813">Transport</keyword>
<dbReference type="GO" id="GO:0016020">
    <property type="term" value="C:membrane"/>
    <property type="evidence" value="ECO:0007669"/>
    <property type="project" value="InterPro"/>
</dbReference>
<evidence type="ECO:0000256" key="6">
    <source>
        <dbReference type="ARBA" id="ARBA00022847"/>
    </source>
</evidence>
<feature type="transmembrane region" description="Helical" evidence="9">
    <location>
        <begin position="221"/>
        <end position="240"/>
    </location>
</feature>
<keyword evidence="3" id="KW-1003">Cell membrane</keyword>
<feature type="transmembrane region" description="Helical" evidence="9">
    <location>
        <begin position="278"/>
        <end position="304"/>
    </location>
</feature>
<protein>
    <submittedName>
        <fullName evidence="12">2-keto-3-deoxygluconate permease 1</fullName>
    </submittedName>
    <submittedName>
        <fullName evidence="11">2-keto-3-deoxygluconate permease 2</fullName>
    </submittedName>
</protein>
<evidence type="ECO:0000256" key="9">
    <source>
        <dbReference type="SAM" id="Phobius"/>
    </source>
</evidence>
<feature type="transmembrane region" description="Helical" evidence="9">
    <location>
        <begin position="46"/>
        <end position="64"/>
    </location>
</feature>
<keyword evidence="7 9" id="KW-1133">Transmembrane helix</keyword>
<proteinExistence type="inferred from homology"/>
<evidence type="ECO:0000256" key="5">
    <source>
        <dbReference type="ARBA" id="ARBA00022692"/>
    </source>
</evidence>
<name>A0A069ARF2_CLODI</name>
<accession>A0A069ARF2</accession>
<feature type="transmembrane region" description="Helical" evidence="9">
    <location>
        <begin position="102"/>
        <end position="126"/>
    </location>
</feature>